<dbReference type="SUPFAM" id="SSF55729">
    <property type="entry name" value="Acyl-CoA N-acyltransferases (Nat)"/>
    <property type="match status" value="1"/>
</dbReference>
<reference evidence="2 3" key="1">
    <citation type="journal article" date="2023" name="PLoS ONE">
        <title>Cytospora paraplurivora sp. nov. isolated from orchards with fruit tree decline syndrome in Ontario, Canada.</title>
        <authorList>
            <person name="Ilyukhin E."/>
            <person name="Nguyen H.D.T."/>
            <person name="Castle A.J."/>
            <person name="Ellouze W."/>
        </authorList>
    </citation>
    <scope>NUCLEOTIDE SEQUENCE [LARGE SCALE GENOMIC DNA]</scope>
    <source>
        <strain evidence="2 3">FDS-564</strain>
    </source>
</reference>
<sequence>MATPRPTATSGHTITSPRLVIRTARSADGEALVAYLTNPANFPWEAEKDLTLDKILPRIDRWAKATEEGKSAFMVVVLRESDQIIGFGGFNSFPYTRPLGSEPTWKMTLKDNTEEGVVLVADIGISIDHRYQRKGYAREAICALAEYGFETLGCAYVHMDTAKDNEPLRRLMRDFGIKEVEGDGGEGVDDAAFSYAGRSYNYEFDRAAWEEIKDDIKRRARWPL</sequence>
<dbReference type="AlphaFoldDB" id="A0AAN9YPP2"/>
<dbReference type="InterPro" id="IPR016181">
    <property type="entry name" value="Acyl_CoA_acyltransferase"/>
</dbReference>
<evidence type="ECO:0000313" key="2">
    <source>
        <dbReference type="EMBL" id="KAK7749689.1"/>
    </source>
</evidence>
<evidence type="ECO:0000313" key="3">
    <source>
        <dbReference type="Proteomes" id="UP001320245"/>
    </source>
</evidence>
<dbReference type="Pfam" id="PF13302">
    <property type="entry name" value="Acetyltransf_3"/>
    <property type="match status" value="1"/>
</dbReference>
<dbReference type="GO" id="GO:0016747">
    <property type="term" value="F:acyltransferase activity, transferring groups other than amino-acyl groups"/>
    <property type="evidence" value="ECO:0007669"/>
    <property type="project" value="InterPro"/>
</dbReference>
<proteinExistence type="predicted"/>
<name>A0AAN9YPP2_9PEZI</name>
<dbReference type="InterPro" id="IPR000182">
    <property type="entry name" value="GNAT_dom"/>
</dbReference>
<protein>
    <recommendedName>
        <fullName evidence="1">N-acetyltransferase domain-containing protein</fullName>
    </recommendedName>
</protein>
<organism evidence="2 3">
    <name type="scientific">Cytospora paraplurivora</name>
    <dbReference type="NCBI Taxonomy" id="2898453"/>
    <lineage>
        <taxon>Eukaryota</taxon>
        <taxon>Fungi</taxon>
        <taxon>Dikarya</taxon>
        <taxon>Ascomycota</taxon>
        <taxon>Pezizomycotina</taxon>
        <taxon>Sordariomycetes</taxon>
        <taxon>Sordariomycetidae</taxon>
        <taxon>Diaporthales</taxon>
        <taxon>Cytosporaceae</taxon>
        <taxon>Cytospora</taxon>
    </lineage>
</organism>
<dbReference type="PANTHER" id="PTHR43792">
    <property type="entry name" value="GNAT FAMILY, PUTATIVE (AFU_ORTHOLOGUE AFUA_3G00765)-RELATED-RELATED"/>
    <property type="match status" value="1"/>
</dbReference>
<dbReference type="Gene3D" id="3.40.630.30">
    <property type="match status" value="1"/>
</dbReference>
<accession>A0AAN9YPP2</accession>
<feature type="domain" description="N-acetyltransferase" evidence="1">
    <location>
        <begin position="19"/>
        <end position="215"/>
    </location>
</feature>
<gene>
    <name evidence="2" type="ORF">SLS53_000268</name>
</gene>
<dbReference type="Proteomes" id="UP001320245">
    <property type="component" value="Unassembled WGS sequence"/>
</dbReference>
<keyword evidence="3" id="KW-1185">Reference proteome</keyword>
<comment type="caution">
    <text evidence="2">The sequence shown here is derived from an EMBL/GenBank/DDBJ whole genome shotgun (WGS) entry which is preliminary data.</text>
</comment>
<dbReference type="EMBL" id="JAJSPL020000001">
    <property type="protein sequence ID" value="KAK7749689.1"/>
    <property type="molecule type" value="Genomic_DNA"/>
</dbReference>
<dbReference type="PROSITE" id="PS51186">
    <property type="entry name" value="GNAT"/>
    <property type="match status" value="1"/>
</dbReference>
<dbReference type="PANTHER" id="PTHR43792:SF1">
    <property type="entry name" value="N-ACETYLTRANSFERASE DOMAIN-CONTAINING PROTEIN"/>
    <property type="match status" value="1"/>
</dbReference>
<evidence type="ECO:0000259" key="1">
    <source>
        <dbReference type="PROSITE" id="PS51186"/>
    </source>
</evidence>
<dbReference type="InterPro" id="IPR051531">
    <property type="entry name" value="N-acetyltransferase"/>
</dbReference>